<protein>
    <submittedName>
        <fullName evidence="2">Helix-turn-helix domain-containing protein</fullName>
    </submittedName>
</protein>
<reference evidence="2 3" key="1">
    <citation type="submission" date="2020-05" db="EMBL/GenBank/DDBJ databases">
        <title>Aquincola sp. isolate from soil.</title>
        <authorList>
            <person name="Han J."/>
            <person name="Kim D.-U."/>
        </authorList>
    </citation>
    <scope>NUCLEOTIDE SEQUENCE [LARGE SCALE GENOMIC DNA]</scope>
    <source>
        <strain evidence="2 3">S2</strain>
    </source>
</reference>
<dbReference type="Pfam" id="PF13560">
    <property type="entry name" value="HTH_31"/>
    <property type="match status" value="1"/>
</dbReference>
<dbReference type="RefSeq" id="WP_173129061.1">
    <property type="nucleotide sequence ID" value="NZ_JABRWJ010000008.1"/>
</dbReference>
<evidence type="ECO:0000313" key="2">
    <source>
        <dbReference type="EMBL" id="NRF70301.1"/>
    </source>
</evidence>
<dbReference type="CDD" id="cd00093">
    <property type="entry name" value="HTH_XRE"/>
    <property type="match status" value="1"/>
</dbReference>
<dbReference type="Proteomes" id="UP000737171">
    <property type="component" value="Unassembled WGS sequence"/>
</dbReference>
<name>A0ABX2EP36_9BURK</name>
<organism evidence="2 3">
    <name type="scientific">Pseudaquabacterium terrae</name>
    <dbReference type="NCBI Taxonomy" id="2732868"/>
    <lineage>
        <taxon>Bacteria</taxon>
        <taxon>Pseudomonadati</taxon>
        <taxon>Pseudomonadota</taxon>
        <taxon>Betaproteobacteria</taxon>
        <taxon>Burkholderiales</taxon>
        <taxon>Sphaerotilaceae</taxon>
        <taxon>Pseudaquabacterium</taxon>
    </lineage>
</organism>
<dbReference type="InterPro" id="IPR010982">
    <property type="entry name" value="Lambda_DNA-bd_dom_sf"/>
</dbReference>
<sequence>MSDSITSLTALGEAIRALRSASGKSTLEIARHSGRSRDVLNRLERGQDVSVSSLLNILAALGHGLSLPRAGRPTLQEMSAHFAELDTPEDDPPASQ</sequence>
<evidence type="ECO:0000313" key="3">
    <source>
        <dbReference type="Proteomes" id="UP000737171"/>
    </source>
</evidence>
<dbReference type="EMBL" id="JABRWJ010000008">
    <property type="protein sequence ID" value="NRF70301.1"/>
    <property type="molecule type" value="Genomic_DNA"/>
</dbReference>
<dbReference type="InterPro" id="IPR001387">
    <property type="entry name" value="Cro/C1-type_HTH"/>
</dbReference>
<proteinExistence type="predicted"/>
<accession>A0ABX2EP36</accession>
<gene>
    <name evidence="2" type="ORF">HLB44_25150</name>
</gene>
<evidence type="ECO:0000256" key="1">
    <source>
        <dbReference type="SAM" id="MobiDB-lite"/>
    </source>
</evidence>
<keyword evidence="3" id="KW-1185">Reference proteome</keyword>
<feature type="region of interest" description="Disordered" evidence="1">
    <location>
        <begin position="68"/>
        <end position="96"/>
    </location>
</feature>
<dbReference type="SUPFAM" id="SSF47413">
    <property type="entry name" value="lambda repressor-like DNA-binding domains"/>
    <property type="match status" value="1"/>
</dbReference>
<comment type="caution">
    <text evidence="2">The sequence shown here is derived from an EMBL/GenBank/DDBJ whole genome shotgun (WGS) entry which is preliminary data.</text>
</comment>
<feature type="compositionally biased region" description="Acidic residues" evidence="1">
    <location>
        <begin position="86"/>
        <end position="96"/>
    </location>
</feature>
<dbReference type="Gene3D" id="1.10.260.40">
    <property type="entry name" value="lambda repressor-like DNA-binding domains"/>
    <property type="match status" value="1"/>
</dbReference>